<dbReference type="Pfam" id="PF17175">
    <property type="entry name" value="MOLO1"/>
    <property type="match status" value="1"/>
</dbReference>
<name>A0A915CU10_9BILA</name>
<dbReference type="AlphaFoldDB" id="A0A915CU10"/>
<keyword evidence="1" id="KW-0732">Signal</keyword>
<proteinExistence type="predicted"/>
<keyword evidence="2" id="KW-1185">Reference proteome</keyword>
<protein>
    <submittedName>
        <fullName evidence="3">Uncharacterized protein</fullName>
    </submittedName>
</protein>
<organism evidence="2 3">
    <name type="scientific">Ditylenchus dipsaci</name>
    <dbReference type="NCBI Taxonomy" id="166011"/>
    <lineage>
        <taxon>Eukaryota</taxon>
        <taxon>Metazoa</taxon>
        <taxon>Ecdysozoa</taxon>
        <taxon>Nematoda</taxon>
        <taxon>Chromadorea</taxon>
        <taxon>Rhabditida</taxon>
        <taxon>Tylenchina</taxon>
        <taxon>Tylenchomorpha</taxon>
        <taxon>Sphaerularioidea</taxon>
        <taxon>Anguinidae</taxon>
        <taxon>Anguininae</taxon>
        <taxon>Ditylenchus</taxon>
    </lineage>
</organism>
<feature type="signal peptide" evidence="1">
    <location>
        <begin position="1"/>
        <end position="20"/>
    </location>
</feature>
<dbReference type="Proteomes" id="UP000887574">
    <property type="component" value="Unplaced"/>
</dbReference>
<evidence type="ECO:0000256" key="1">
    <source>
        <dbReference type="SAM" id="SignalP"/>
    </source>
</evidence>
<dbReference type="PANTHER" id="PTHR33748">
    <property type="entry name" value="PROTEIN CBG04600"/>
    <property type="match status" value="1"/>
</dbReference>
<evidence type="ECO:0000313" key="2">
    <source>
        <dbReference type="Proteomes" id="UP000887574"/>
    </source>
</evidence>
<sequence length="133" mass="15395">MISAFLWFVCFLTLLESVNGQFSPQTYPDPRLDPLQCRILLPGQLCDPAEILLPEERRTLFEKIVRLQQITSQIRNTSPACANHQNSNLYIMIALIEKLGTLPYESVSIEKFTNLLRSKYQNYQVELKLDSLF</sequence>
<dbReference type="InterPro" id="IPR033438">
    <property type="entry name" value="MOLO1"/>
</dbReference>
<dbReference type="WBParaSite" id="jg12221">
    <property type="protein sequence ID" value="jg12221"/>
    <property type="gene ID" value="jg12221"/>
</dbReference>
<evidence type="ECO:0000313" key="3">
    <source>
        <dbReference type="WBParaSite" id="jg12221"/>
    </source>
</evidence>
<dbReference type="GO" id="GO:0005892">
    <property type="term" value="C:acetylcholine-gated channel complex"/>
    <property type="evidence" value="ECO:0007669"/>
    <property type="project" value="InterPro"/>
</dbReference>
<reference evidence="3" key="1">
    <citation type="submission" date="2022-11" db="UniProtKB">
        <authorList>
            <consortium name="WormBaseParasite"/>
        </authorList>
    </citation>
    <scope>IDENTIFICATION</scope>
</reference>
<accession>A0A915CU10</accession>
<dbReference type="PANTHER" id="PTHR33748:SF3">
    <property type="entry name" value="TPM_PHOSPHATASE DOMAIN-CONTAINING PROTEIN"/>
    <property type="match status" value="1"/>
</dbReference>
<feature type="chain" id="PRO_5037655044" evidence="1">
    <location>
        <begin position="21"/>
        <end position="133"/>
    </location>
</feature>